<protein>
    <submittedName>
        <fullName evidence="4">Nucleotidyltransferase family protein</fullName>
    </submittedName>
</protein>
<evidence type="ECO:0000256" key="2">
    <source>
        <dbReference type="ARBA" id="ARBA00022695"/>
    </source>
</evidence>
<dbReference type="InterPro" id="IPR050065">
    <property type="entry name" value="GlmU-like"/>
</dbReference>
<proteinExistence type="predicted"/>
<gene>
    <name evidence="4" type="ORF">EHS15_04015</name>
</gene>
<dbReference type="Gene3D" id="3.90.550.10">
    <property type="entry name" value="Spore Coat Polysaccharide Biosynthesis Protein SpsA, Chain A"/>
    <property type="match status" value="1"/>
</dbReference>
<comment type="caution">
    <text evidence="4">The sequence shown here is derived from an EMBL/GenBank/DDBJ whole genome shotgun (WGS) entry which is preliminary data.</text>
</comment>
<keyword evidence="2" id="KW-0548">Nucleotidyltransferase</keyword>
<dbReference type="InterPro" id="IPR029044">
    <property type="entry name" value="Nucleotide-diphossugar_trans"/>
</dbReference>
<dbReference type="Proteomes" id="UP000298058">
    <property type="component" value="Unassembled WGS sequence"/>
</dbReference>
<sequence length="239" mass="27224">MNVFFLAAGFGKRMGDWTKTTPKPLLKISEISFLDYSLYLANSWGAKKAWINVHYLAEQIERHLTNFNAFPLKIAKEKQKILGTAGGIRTALSGEGFNETILLFNPDTLLFPDSKFEIRKDLPKDSSIHLYLQKRQPNDPYTKIDLGTDGKLEFGKGEFYYIGLCLLDPKILSHLPEGEYFDLSDNFKEMAKLGKITGEEFLGSTLDLGEKDLYESFIAKNVFGDQKKTILDFIRRSFP</sequence>
<evidence type="ECO:0000256" key="1">
    <source>
        <dbReference type="ARBA" id="ARBA00022679"/>
    </source>
</evidence>
<dbReference type="EMBL" id="RQHW01000013">
    <property type="protein sequence ID" value="TGN20385.1"/>
    <property type="molecule type" value="Genomic_DNA"/>
</dbReference>
<feature type="domain" description="MobA-like NTP transferase" evidence="3">
    <location>
        <begin position="5"/>
        <end position="110"/>
    </location>
</feature>
<reference evidence="4" key="1">
    <citation type="journal article" date="2019" name="PLoS Negl. Trop. Dis.">
        <title>Revisiting the worldwide diversity of Leptospira species in the environment.</title>
        <authorList>
            <person name="Vincent A.T."/>
            <person name="Schiettekatte O."/>
            <person name="Bourhy P."/>
            <person name="Veyrier F.J."/>
            <person name="Picardeau M."/>
        </authorList>
    </citation>
    <scope>NUCLEOTIDE SEQUENCE [LARGE SCALE GENOMIC DNA]</scope>
    <source>
        <strain evidence="4">201300427</strain>
    </source>
</reference>
<name>A0A4R9M3B8_9LEPT</name>
<organism evidence="4 5">
    <name type="scientific">Leptospira idonii</name>
    <dbReference type="NCBI Taxonomy" id="1193500"/>
    <lineage>
        <taxon>Bacteria</taxon>
        <taxon>Pseudomonadati</taxon>
        <taxon>Spirochaetota</taxon>
        <taxon>Spirochaetia</taxon>
        <taxon>Leptospirales</taxon>
        <taxon>Leptospiraceae</taxon>
        <taxon>Leptospira</taxon>
    </lineage>
</organism>
<dbReference type="Pfam" id="PF12804">
    <property type="entry name" value="NTP_transf_3"/>
    <property type="match status" value="1"/>
</dbReference>
<dbReference type="AlphaFoldDB" id="A0A4R9M3B8"/>
<keyword evidence="5" id="KW-1185">Reference proteome</keyword>
<dbReference type="GO" id="GO:0016779">
    <property type="term" value="F:nucleotidyltransferase activity"/>
    <property type="evidence" value="ECO:0007669"/>
    <property type="project" value="UniProtKB-KW"/>
</dbReference>
<dbReference type="PANTHER" id="PTHR43584">
    <property type="entry name" value="NUCLEOTIDYL TRANSFERASE"/>
    <property type="match status" value="1"/>
</dbReference>
<dbReference type="OrthoDB" id="9788272at2"/>
<evidence type="ECO:0000313" key="5">
    <source>
        <dbReference type="Proteomes" id="UP000298058"/>
    </source>
</evidence>
<dbReference type="PANTHER" id="PTHR43584:SF8">
    <property type="entry name" value="N-ACETYLMURAMATE ALPHA-1-PHOSPHATE URIDYLYLTRANSFERASE"/>
    <property type="match status" value="1"/>
</dbReference>
<evidence type="ECO:0000313" key="4">
    <source>
        <dbReference type="EMBL" id="TGN20385.1"/>
    </source>
</evidence>
<dbReference type="RefSeq" id="WP_135759249.1">
    <property type="nucleotide sequence ID" value="NZ_RQHW01000013.1"/>
</dbReference>
<keyword evidence="1 4" id="KW-0808">Transferase</keyword>
<evidence type="ECO:0000259" key="3">
    <source>
        <dbReference type="Pfam" id="PF12804"/>
    </source>
</evidence>
<dbReference type="SUPFAM" id="SSF53448">
    <property type="entry name" value="Nucleotide-diphospho-sugar transferases"/>
    <property type="match status" value="1"/>
</dbReference>
<dbReference type="InterPro" id="IPR025877">
    <property type="entry name" value="MobA-like_NTP_Trfase"/>
</dbReference>
<accession>A0A4R9M3B8</accession>